<evidence type="ECO:0000256" key="2">
    <source>
        <dbReference type="ARBA" id="ARBA00022723"/>
    </source>
</evidence>
<dbReference type="GO" id="GO:0008233">
    <property type="term" value="F:peptidase activity"/>
    <property type="evidence" value="ECO:0007669"/>
    <property type="project" value="UniProtKB-KW"/>
</dbReference>
<dbReference type="InterPro" id="IPR051458">
    <property type="entry name" value="Cyt/Met_Dipeptidase"/>
</dbReference>
<keyword evidence="3" id="KW-0378">Hydrolase</keyword>
<feature type="compositionally biased region" description="Gly residues" evidence="4">
    <location>
        <begin position="500"/>
        <end position="515"/>
    </location>
</feature>
<dbReference type="AlphaFoldDB" id="A0A8J4XVS0"/>
<keyword evidence="2" id="KW-0479">Metal-binding</keyword>
<dbReference type="PROSITE" id="PS00759">
    <property type="entry name" value="ARGE_DAPE_CPG2_2"/>
    <property type="match status" value="1"/>
</dbReference>
<reference evidence="5" key="1">
    <citation type="submission" date="2020-07" db="EMBL/GenBank/DDBJ databases">
        <title>The High-quality genome of the commercially important snow crab, Chionoecetes opilio.</title>
        <authorList>
            <person name="Jeong J.-H."/>
            <person name="Ryu S."/>
        </authorList>
    </citation>
    <scope>NUCLEOTIDE SEQUENCE</scope>
    <source>
        <strain evidence="5">MADBK_172401_WGS</strain>
        <tissue evidence="5">Digestive gland</tissue>
    </source>
</reference>
<dbReference type="GO" id="GO:0046872">
    <property type="term" value="F:metal ion binding"/>
    <property type="evidence" value="ECO:0007669"/>
    <property type="project" value="UniProtKB-KW"/>
</dbReference>
<accession>A0A8J4XVS0</accession>
<evidence type="ECO:0000256" key="1">
    <source>
        <dbReference type="ARBA" id="ARBA00022670"/>
    </source>
</evidence>
<dbReference type="InterPro" id="IPR002933">
    <property type="entry name" value="Peptidase_M20"/>
</dbReference>
<dbReference type="InterPro" id="IPR001261">
    <property type="entry name" value="ArgE/DapE_CS"/>
</dbReference>
<dbReference type="Gene3D" id="3.30.70.360">
    <property type="match status" value="1"/>
</dbReference>
<feature type="region of interest" description="Disordered" evidence="4">
    <location>
        <begin position="303"/>
        <end position="539"/>
    </location>
</feature>
<feature type="compositionally biased region" description="Acidic residues" evidence="4">
    <location>
        <begin position="334"/>
        <end position="381"/>
    </location>
</feature>
<feature type="compositionally biased region" description="Basic and acidic residues" evidence="4">
    <location>
        <begin position="424"/>
        <end position="442"/>
    </location>
</feature>
<evidence type="ECO:0000313" key="5">
    <source>
        <dbReference type="EMBL" id="KAG0714538.1"/>
    </source>
</evidence>
<organism evidence="5 6">
    <name type="scientific">Chionoecetes opilio</name>
    <name type="common">Atlantic snow crab</name>
    <name type="synonym">Cancer opilio</name>
    <dbReference type="NCBI Taxonomy" id="41210"/>
    <lineage>
        <taxon>Eukaryota</taxon>
        <taxon>Metazoa</taxon>
        <taxon>Ecdysozoa</taxon>
        <taxon>Arthropoda</taxon>
        <taxon>Crustacea</taxon>
        <taxon>Multicrustacea</taxon>
        <taxon>Malacostraca</taxon>
        <taxon>Eumalacostraca</taxon>
        <taxon>Eucarida</taxon>
        <taxon>Decapoda</taxon>
        <taxon>Pleocyemata</taxon>
        <taxon>Brachyura</taxon>
        <taxon>Eubrachyura</taxon>
        <taxon>Majoidea</taxon>
        <taxon>Majidae</taxon>
        <taxon>Chionoecetes</taxon>
    </lineage>
</organism>
<keyword evidence="1" id="KW-0645">Protease</keyword>
<dbReference type="EMBL" id="JACEEZ010020455">
    <property type="protein sequence ID" value="KAG0714538.1"/>
    <property type="molecule type" value="Genomic_DNA"/>
</dbReference>
<name>A0A8J4XVS0_CHIOP</name>
<dbReference type="Proteomes" id="UP000770661">
    <property type="component" value="Unassembled WGS sequence"/>
</dbReference>
<feature type="compositionally biased region" description="Basic and acidic residues" evidence="4">
    <location>
        <begin position="382"/>
        <end position="415"/>
    </location>
</feature>
<comment type="caution">
    <text evidence="5">The sequence shown here is derived from an EMBL/GenBank/DDBJ whole genome shotgun (WGS) entry which is preliminary data.</text>
</comment>
<feature type="compositionally biased region" description="Basic and acidic residues" evidence="4">
    <location>
        <begin position="321"/>
        <end position="333"/>
    </location>
</feature>
<protein>
    <submittedName>
        <fullName evidence="5">Cytosolic non-specific dipeptidase</fullName>
    </submittedName>
</protein>
<dbReference type="PANTHER" id="PTHR43270">
    <property type="entry name" value="BETA-ALA-HIS DIPEPTIDASE"/>
    <property type="match status" value="1"/>
</dbReference>
<dbReference type="Gene3D" id="3.40.630.10">
    <property type="entry name" value="Zn peptidases"/>
    <property type="match status" value="1"/>
</dbReference>
<sequence>MAPPESLAKIFKYVDDNKTRYIDVLRESVAIKSVSAWPASRGEIVRQMEWAKAKLEALGATCALHDIGMQTLPDGKEIPLPPVLMGQLGSDPKKKTLCVYGHLDVQPALKEDGWDTEPFVLIEKDGKLYGRGSTDDKGPVIGWIHAIEAYQKNGLDVPVNVKFVFEGMEESGSEGLEELLKAQKDKFLAGTDFVCISDNYWLGKNKPCITYGLRGICYFCIEVQCCEKDLHSGVFGGTVHEGMADLVYLMNTLLDGKGNILIPGLMDEVAPLTSEEQKLYADIDFDVEDYRKDLGHKRLIHHQDKPINSYKNPACATTGGQEKKEQEEQGKDEQEGDEQGKEEEEQGKDEQEGDEQGKEEEEQGKDEQEGDEQGKEEEEQGKDEQEGDEKGKEEQGKEEQGKEEQEKFEQGKEEQEKEEQEGDEQGKEELEKEEQEKDEQGRRSRRGTSSRRRSWGRRSWRRRSRRRTSRGRTSRRGRSWGRTSRRGTSRRRRAGEGRAGEGAAGGGRAGGAGAGGRREEEEEEGGGGGGGAGKMERKR</sequence>
<evidence type="ECO:0000256" key="4">
    <source>
        <dbReference type="SAM" id="MobiDB-lite"/>
    </source>
</evidence>
<dbReference type="SUPFAM" id="SSF53187">
    <property type="entry name" value="Zn-dependent exopeptidases"/>
    <property type="match status" value="1"/>
</dbReference>
<evidence type="ECO:0000313" key="6">
    <source>
        <dbReference type="Proteomes" id="UP000770661"/>
    </source>
</evidence>
<feature type="compositionally biased region" description="Basic residues" evidence="4">
    <location>
        <begin position="443"/>
        <end position="493"/>
    </location>
</feature>
<proteinExistence type="predicted"/>
<gene>
    <name evidence="5" type="primary">CNDP2_1</name>
    <name evidence="5" type="ORF">GWK47_013948</name>
</gene>
<dbReference type="GO" id="GO:0006508">
    <property type="term" value="P:proteolysis"/>
    <property type="evidence" value="ECO:0007669"/>
    <property type="project" value="UniProtKB-KW"/>
</dbReference>
<keyword evidence="6" id="KW-1185">Reference proteome</keyword>
<dbReference type="PANTHER" id="PTHR43270:SF4">
    <property type="entry name" value="CARNOSINE DIPEPTIDASE 2, ISOFORM A"/>
    <property type="match status" value="1"/>
</dbReference>
<evidence type="ECO:0000256" key="3">
    <source>
        <dbReference type="ARBA" id="ARBA00022801"/>
    </source>
</evidence>
<dbReference type="OrthoDB" id="7832001at2759"/>
<dbReference type="Pfam" id="PF01546">
    <property type="entry name" value="Peptidase_M20"/>
    <property type="match status" value="1"/>
</dbReference>